<feature type="region of interest" description="Disordered" evidence="1">
    <location>
        <begin position="46"/>
        <end position="73"/>
    </location>
</feature>
<evidence type="ECO:0000313" key="3">
    <source>
        <dbReference type="Proteomes" id="UP001497644"/>
    </source>
</evidence>
<name>A0AAV2NRX1_9HYME</name>
<sequence length="96" mass="11368">MAFRRLFFLQQYSKIFPIKLPRFSARVDSQQEYDRNWRSRIAERAVHRRDKKHSPVPVEEESREENGPSLTACIKPSRTIRSTIASPTYRTAAFRV</sequence>
<evidence type="ECO:0000256" key="1">
    <source>
        <dbReference type="SAM" id="MobiDB-lite"/>
    </source>
</evidence>
<protein>
    <submittedName>
        <fullName evidence="2">Uncharacterized protein</fullName>
    </submittedName>
</protein>
<dbReference type="Proteomes" id="UP001497644">
    <property type="component" value="Chromosome 4"/>
</dbReference>
<dbReference type="EMBL" id="OZ034827">
    <property type="protein sequence ID" value="CAL1682702.1"/>
    <property type="molecule type" value="Genomic_DNA"/>
</dbReference>
<accession>A0AAV2NRX1</accession>
<proteinExistence type="predicted"/>
<reference evidence="2" key="1">
    <citation type="submission" date="2024-04" db="EMBL/GenBank/DDBJ databases">
        <authorList>
            <consortium name="Molecular Ecology Group"/>
        </authorList>
    </citation>
    <scope>NUCLEOTIDE SEQUENCE</scope>
</reference>
<evidence type="ECO:0000313" key="2">
    <source>
        <dbReference type="EMBL" id="CAL1682702.1"/>
    </source>
</evidence>
<gene>
    <name evidence="2" type="ORF">LPLAT_LOCUS8587</name>
</gene>
<dbReference type="AlphaFoldDB" id="A0AAV2NRX1"/>
<keyword evidence="3" id="KW-1185">Reference proteome</keyword>
<organism evidence="2 3">
    <name type="scientific">Lasius platythorax</name>
    <dbReference type="NCBI Taxonomy" id="488582"/>
    <lineage>
        <taxon>Eukaryota</taxon>
        <taxon>Metazoa</taxon>
        <taxon>Ecdysozoa</taxon>
        <taxon>Arthropoda</taxon>
        <taxon>Hexapoda</taxon>
        <taxon>Insecta</taxon>
        <taxon>Pterygota</taxon>
        <taxon>Neoptera</taxon>
        <taxon>Endopterygota</taxon>
        <taxon>Hymenoptera</taxon>
        <taxon>Apocrita</taxon>
        <taxon>Aculeata</taxon>
        <taxon>Formicoidea</taxon>
        <taxon>Formicidae</taxon>
        <taxon>Formicinae</taxon>
        <taxon>Lasius</taxon>
        <taxon>Lasius</taxon>
    </lineage>
</organism>